<reference evidence="5 6" key="1">
    <citation type="submission" date="2022-04" db="EMBL/GenBank/DDBJ databases">
        <authorList>
            <person name="Ye Y.-Q."/>
            <person name="Du Z.-J."/>
        </authorList>
    </citation>
    <scope>NUCLEOTIDE SEQUENCE [LARGE SCALE GENOMIC DNA]</scope>
    <source>
        <strain evidence="5 6">A6E488</strain>
    </source>
</reference>
<dbReference type="PROSITE" id="PS00909">
    <property type="entry name" value="MR_MLE_2"/>
    <property type="match status" value="1"/>
</dbReference>
<dbReference type="AlphaFoldDB" id="A0AAW5QXB5"/>
<evidence type="ECO:0000259" key="4">
    <source>
        <dbReference type="SMART" id="SM00922"/>
    </source>
</evidence>
<dbReference type="SFLD" id="SFLDG00179">
    <property type="entry name" value="mandelate_racemase"/>
    <property type="match status" value="1"/>
</dbReference>
<keyword evidence="6" id="KW-1185">Reference proteome</keyword>
<dbReference type="InterPro" id="IPR013342">
    <property type="entry name" value="Mandelate_racemase_C"/>
</dbReference>
<evidence type="ECO:0000313" key="6">
    <source>
        <dbReference type="Proteomes" id="UP001320898"/>
    </source>
</evidence>
<evidence type="ECO:0000313" key="5">
    <source>
        <dbReference type="EMBL" id="MCT8971116.1"/>
    </source>
</evidence>
<evidence type="ECO:0000256" key="2">
    <source>
        <dbReference type="ARBA" id="ARBA00022723"/>
    </source>
</evidence>
<organism evidence="5 6">
    <name type="scientific">Microbaculum marinisediminis</name>
    <dbReference type="NCBI Taxonomy" id="2931392"/>
    <lineage>
        <taxon>Bacteria</taxon>
        <taxon>Pseudomonadati</taxon>
        <taxon>Pseudomonadota</taxon>
        <taxon>Alphaproteobacteria</taxon>
        <taxon>Hyphomicrobiales</taxon>
        <taxon>Tepidamorphaceae</taxon>
        <taxon>Microbaculum</taxon>
    </lineage>
</organism>
<dbReference type="InterPro" id="IPR046945">
    <property type="entry name" value="RHMD-like"/>
</dbReference>
<gene>
    <name evidence="5" type="ORF">MUB46_04510</name>
</gene>
<comment type="cofactor">
    <cofactor evidence="1">
        <name>Mg(2+)</name>
        <dbReference type="ChEBI" id="CHEBI:18420"/>
    </cofactor>
</comment>
<keyword evidence="3" id="KW-0460">Magnesium</keyword>
<dbReference type="InterPro" id="IPR013341">
    <property type="entry name" value="Mandelate_racemase_N_dom"/>
</dbReference>
<dbReference type="PANTHER" id="PTHR13794:SF58">
    <property type="entry name" value="MITOCHONDRIAL ENOLASE SUPERFAMILY MEMBER 1"/>
    <property type="match status" value="1"/>
</dbReference>
<dbReference type="Gene3D" id="3.30.390.10">
    <property type="entry name" value="Enolase-like, N-terminal domain"/>
    <property type="match status" value="1"/>
</dbReference>
<dbReference type="GO" id="GO:0016052">
    <property type="term" value="P:carbohydrate catabolic process"/>
    <property type="evidence" value="ECO:0007669"/>
    <property type="project" value="TreeGrafter"/>
</dbReference>
<dbReference type="GO" id="GO:0016836">
    <property type="term" value="F:hydro-lyase activity"/>
    <property type="evidence" value="ECO:0007669"/>
    <property type="project" value="TreeGrafter"/>
</dbReference>
<dbReference type="Proteomes" id="UP001320898">
    <property type="component" value="Unassembled WGS sequence"/>
</dbReference>
<dbReference type="SUPFAM" id="SSF51604">
    <property type="entry name" value="Enolase C-terminal domain-like"/>
    <property type="match status" value="1"/>
</dbReference>
<dbReference type="EMBL" id="JALIDZ010000002">
    <property type="protein sequence ID" value="MCT8971116.1"/>
    <property type="molecule type" value="Genomic_DNA"/>
</dbReference>
<dbReference type="InterPro" id="IPR029017">
    <property type="entry name" value="Enolase-like_N"/>
</dbReference>
<dbReference type="PANTHER" id="PTHR13794">
    <property type="entry name" value="ENOLASE SUPERFAMILY, MANDELATE RACEMASE"/>
    <property type="match status" value="1"/>
</dbReference>
<keyword evidence="2" id="KW-0479">Metal-binding</keyword>
<sequence length="380" mass="40933">MRYVAVSRIETHAFRVPLTVPVETSFGIMRDRPAVFLRIEDEQGVFGWGEIFANWPSAGAEHRARLALEDIAPLLLGSDARQPRHVFRDLMRKTRIRALQCGEFGPFWQAIAGIDTALWDLNARAEGQPLRRLLNPGAADSIPVYASGIDNRKAHAGIAGARQAGHEAFKLKVGFDECDAGRVQDQAKDLGTHEALYLDANQAWSREQAADFLSRIEGCPIGWLEEPIAADAGEAQWRDLAEVSTIPLAGGENVAGASNFQSLIESRVLSFVQPDVAKWGGVSGCFDVARQVIDAGLTYCPHFLGGGIGLLASAELLAASGGPGSLEVDVNPNPLRDAFPVPAVVQGSMRLGDGPGLSVERLPDSLDPYRTFRGEVSQSS</sequence>
<proteinExistence type="predicted"/>
<comment type="caution">
    <text evidence="5">The sequence shown here is derived from an EMBL/GenBank/DDBJ whole genome shotgun (WGS) entry which is preliminary data.</text>
</comment>
<dbReference type="GO" id="GO:0000287">
    <property type="term" value="F:magnesium ion binding"/>
    <property type="evidence" value="ECO:0007669"/>
    <property type="project" value="TreeGrafter"/>
</dbReference>
<protein>
    <submittedName>
        <fullName evidence="5">Mandelate racemase/muconate lactonizing enzyme family protein</fullName>
    </submittedName>
</protein>
<dbReference type="SMART" id="SM00922">
    <property type="entry name" value="MR_MLE"/>
    <property type="match status" value="1"/>
</dbReference>
<dbReference type="GO" id="GO:0009063">
    <property type="term" value="P:amino acid catabolic process"/>
    <property type="evidence" value="ECO:0007669"/>
    <property type="project" value="InterPro"/>
</dbReference>
<dbReference type="SFLD" id="SFLDS00001">
    <property type="entry name" value="Enolase"/>
    <property type="match status" value="1"/>
</dbReference>
<dbReference type="RefSeq" id="WP_261614687.1">
    <property type="nucleotide sequence ID" value="NZ_JALIDZ010000002.1"/>
</dbReference>
<feature type="domain" description="Mandelate racemase/muconate lactonizing enzyme C-terminal" evidence="4">
    <location>
        <begin position="151"/>
        <end position="247"/>
    </location>
</feature>
<dbReference type="CDD" id="cd03316">
    <property type="entry name" value="MR_like"/>
    <property type="match status" value="1"/>
</dbReference>
<dbReference type="InterPro" id="IPR029065">
    <property type="entry name" value="Enolase_C-like"/>
</dbReference>
<dbReference type="Gene3D" id="3.20.20.120">
    <property type="entry name" value="Enolase-like C-terminal domain"/>
    <property type="match status" value="1"/>
</dbReference>
<dbReference type="SUPFAM" id="SSF54826">
    <property type="entry name" value="Enolase N-terminal domain-like"/>
    <property type="match status" value="1"/>
</dbReference>
<dbReference type="InterPro" id="IPR018110">
    <property type="entry name" value="Mandel_Rmase/mucon_lact_enz_CS"/>
</dbReference>
<evidence type="ECO:0000256" key="1">
    <source>
        <dbReference type="ARBA" id="ARBA00001946"/>
    </source>
</evidence>
<name>A0AAW5QXB5_9HYPH</name>
<dbReference type="Pfam" id="PF02746">
    <property type="entry name" value="MR_MLE_N"/>
    <property type="match status" value="1"/>
</dbReference>
<dbReference type="InterPro" id="IPR036849">
    <property type="entry name" value="Enolase-like_C_sf"/>
</dbReference>
<accession>A0AAW5QXB5</accession>
<evidence type="ECO:0000256" key="3">
    <source>
        <dbReference type="ARBA" id="ARBA00022842"/>
    </source>
</evidence>
<dbReference type="Pfam" id="PF13378">
    <property type="entry name" value="MR_MLE_C"/>
    <property type="match status" value="1"/>
</dbReference>